<dbReference type="Gene3D" id="3.40.630.30">
    <property type="match status" value="1"/>
</dbReference>
<dbReference type="OrthoDB" id="9806005at2"/>
<dbReference type="InterPro" id="IPR039968">
    <property type="entry name" value="BcerS-like"/>
</dbReference>
<gene>
    <name evidence="1" type="ORF">SAMN05660835_01282</name>
</gene>
<keyword evidence="2" id="KW-1185">Reference proteome</keyword>
<name>A0A1G6NZC7_9BACT</name>
<reference evidence="2" key="1">
    <citation type="submission" date="2016-10" db="EMBL/GenBank/DDBJ databases">
        <authorList>
            <person name="Varghese N."/>
            <person name="Submissions S."/>
        </authorList>
    </citation>
    <scope>NUCLEOTIDE SEQUENCE [LARGE SCALE GENOMIC DNA]</scope>
    <source>
        <strain evidence="2">DSM 8415</strain>
    </source>
</reference>
<accession>A0A1G6NZC7</accession>
<protein>
    <recommendedName>
        <fullName evidence="3">N-acetyltransferase domain-containing protein</fullName>
    </recommendedName>
</protein>
<evidence type="ECO:0000313" key="1">
    <source>
        <dbReference type="EMBL" id="SDC73292.1"/>
    </source>
</evidence>
<dbReference type="EMBL" id="FMYU01000008">
    <property type="protein sequence ID" value="SDC73292.1"/>
    <property type="molecule type" value="Genomic_DNA"/>
</dbReference>
<dbReference type="PANTHER" id="PTHR41368:SF1">
    <property type="entry name" value="PROTEIN YGHO"/>
    <property type="match status" value="1"/>
</dbReference>
<dbReference type="SUPFAM" id="SSF55729">
    <property type="entry name" value="Acyl-CoA N-acyltransferases (Nat)"/>
    <property type="match status" value="1"/>
</dbReference>
<dbReference type="PANTHER" id="PTHR41368">
    <property type="entry name" value="PROTEIN YGHO"/>
    <property type="match status" value="1"/>
</dbReference>
<evidence type="ECO:0000313" key="2">
    <source>
        <dbReference type="Proteomes" id="UP000199411"/>
    </source>
</evidence>
<sequence>MIVEVTGNNLLKEFIDFPFLLYQKDKFWVPPLRFEEKKLFDQKNPFYKNAKIKLFLYKKENKILGRIAAIVNKWHNDYHKDKVGFFGFFECIDDYEVAKALFDAASDYLRQNGLKSIRGPANPSLNHTCAVLYEGYFQEPVYMMPYNPKYYIELIENYGFKKAKDLYAFYLSVANKPNQKYIELSKKIAKKYNITLRNLSKKHFKRDLEILWGIYSKAWADNWGFVPPTKEEFFYLSNDMKNLVSSELVIIAEKDGIPCAYSAIIPDFNYILKKAKGSITPLNLVSIMSALPKIDNYRLITLGILPEYRKLGIDLLLYLKSFEVVEKRNGKGGELSWTLEDNDKINKAILSMNAEHYKTYRIYEKIL</sequence>
<proteinExistence type="predicted"/>
<evidence type="ECO:0008006" key="3">
    <source>
        <dbReference type="Google" id="ProtNLM"/>
    </source>
</evidence>
<dbReference type="Proteomes" id="UP000199411">
    <property type="component" value="Unassembled WGS sequence"/>
</dbReference>
<dbReference type="InterPro" id="IPR016181">
    <property type="entry name" value="Acyl_CoA_acyltransferase"/>
</dbReference>
<dbReference type="RefSeq" id="WP_025391308.1">
    <property type="nucleotide sequence ID" value="NZ_FMYU01000008.1"/>
</dbReference>
<organism evidence="1 2">
    <name type="scientific">Desulfurella multipotens</name>
    <dbReference type="NCBI Taxonomy" id="79269"/>
    <lineage>
        <taxon>Bacteria</taxon>
        <taxon>Pseudomonadati</taxon>
        <taxon>Campylobacterota</taxon>
        <taxon>Desulfurellia</taxon>
        <taxon>Desulfurellales</taxon>
        <taxon>Desulfurellaceae</taxon>
        <taxon>Desulfurella</taxon>
    </lineage>
</organism>
<dbReference type="AlphaFoldDB" id="A0A1G6NZC7"/>